<dbReference type="Proteomes" id="UP000615446">
    <property type="component" value="Unassembled WGS sequence"/>
</dbReference>
<dbReference type="AlphaFoldDB" id="A0A8H3LXC5"/>
<gene>
    <name evidence="1" type="ORF">RCL2_002328900</name>
</gene>
<evidence type="ECO:0000313" key="2">
    <source>
        <dbReference type="Proteomes" id="UP000615446"/>
    </source>
</evidence>
<name>A0A8H3LXC5_9GLOM</name>
<protein>
    <submittedName>
        <fullName evidence="1">Uncharacterized protein</fullName>
    </submittedName>
</protein>
<reference evidence="1" key="1">
    <citation type="submission" date="2019-10" db="EMBL/GenBank/DDBJ databases">
        <title>Conservation and host-specific expression of non-tandemly repeated heterogenous ribosome RNA gene in arbuscular mycorrhizal fungi.</title>
        <authorList>
            <person name="Maeda T."/>
            <person name="Kobayashi Y."/>
            <person name="Nakagawa T."/>
            <person name="Ezawa T."/>
            <person name="Yamaguchi K."/>
            <person name="Bino T."/>
            <person name="Nishimoto Y."/>
            <person name="Shigenobu S."/>
            <person name="Kawaguchi M."/>
        </authorList>
    </citation>
    <scope>NUCLEOTIDE SEQUENCE</scope>
    <source>
        <strain evidence="1">HR1</strain>
    </source>
</reference>
<accession>A0A8H3LXC5</accession>
<proteinExistence type="predicted"/>
<comment type="caution">
    <text evidence="1">The sequence shown here is derived from an EMBL/GenBank/DDBJ whole genome shotgun (WGS) entry which is preliminary data.</text>
</comment>
<sequence length="263" mass="30783">MASSPEDTSSKDNVNASISKLDIHLKKLDNAYRHLSIGLILDSDVIRSKNNLPWYSYYHEKYSKYLNYWDLIDEILKLQALLILQKSFNNMIKKQIQNTLLNGYIQFASTFWIEESLWLKDPDFLIPNQYDLSNLFKDLCNEILSIRFWLNSINDTFLIYRNDDPRGLDFLNCFDGKSLKDLLEDYRIIVFNDDNQLNDLVPGNQIKFADKTSARLVHVSRIKRTELRICEIPHDSLVNGSINHKLTKFYLETLILIIGHASK</sequence>
<dbReference type="EMBL" id="BLAL01000252">
    <property type="protein sequence ID" value="GES96668.1"/>
    <property type="molecule type" value="Genomic_DNA"/>
</dbReference>
<dbReference type="OrthoDB" id="2374896at2759"/>
<organism evidence="1 2">
    <name type="scientific">Rhizophagus clarus</name>
    <dbReference type="NCBI Taxonomy" id="94130"/>
    <lineage>
        <taxon>Eukaryota</taxon>
        <taxon>Fungi</taxon>
        <taxon>Fungi incertae sedis</taxon>
        <taxon>Mucoromycota</taxon>
        <taxon>Glomeromycotina</taxon>
        <taxon>Glomeromycetes</taxon>
        <taxon>Glomerales</taxon>
        <taxon>Glomeraceae</taxon>
        <taxon>Rhizophagus</taxon>
    </lineage>
</organism>
<evidence type="ECO:0000313" key="1">
    <source>
        <dbReference type="EMBL" id="GES96668.1"/>
    </source>
</evidence>